<evidence type="ECO:0000313" key="6">
    <source>
        <dbReference type="EMBL" id="MEE2051085.1"/>
    </source>
</evidence>
<evidence type="ECO:0000256" key="4">
    <source>
        <dbReference type="SAM" id="MobiDB-lite"/>
    </source>
</evidence>
<dbReference type="PANTHER" id="PTHR46796:SF6">
    <property type="entry name" value="ARAC SUBFAMILY"/>
    <property type="match status" value="1"/>
</dbReference>
<evidence type="ECO:0000256" key="2">
    <source>
        <dbReference type="ARBA" id="ARBA00023125"/>
    </source>
</evidence>
<keyword evidence="2" id="KW-0238">DNA-binding</keyword>
<dbReference type="Gene3D" id="1.10.10.60">
    <property type="entry name" value="Homeodomain-like"/>
    <property type="match status" value="1"/>
</dbReference>
<dbReference type="InterPro" id="IPR020449">
    <property type="entry name" value="Tscrpt_reg_AraC-type_HTH"/>
</dbReference>
<reference evidence="6 7" key="1">
    <citation type="submission" date="2023-07" db="EMBL/GenBank/DDBJ databases">
        <authorList>
            <person name="Girao M."/>
            <person name="Carvalho M.F."/>
        </authorList>
    </citation>
    <scope>NUCLEOTIDE SEQUENCE [LARGE SCALE GENOMIC DNA]</scope>
    <source>
        <strain evidence="6 7">66/93</strain>
    </source>
</reference>
<dbReference type="PANTHER" id="PTHR46796">
    <property type="entry name" value="HTH-TYPE TRANSCRIPTIONAL ACTIVATOR RHAS-RELATED"/>
    <property type="match status" value="1"/>
</dbReference>
<dbReference type="PRINTS" id="PR00032">
    <property type="entry name" value="HTHARAC"/>
</dbReference>
<dbReference type="InterPro" id="IPR018060">
    <property type="entry name" value="HTH_AraC"/>
</dbReference>
<evidence type="ECO:0000256" key="3">
    <source>
        <dbReference type="ARBA" id="ARBA00023163"/>
    </source>
</evidence>
<dbReference type="SMART" id="SM00342">
    <property type="entry name" value="HTH_ARAC"/>
    <property type="match status" value="1"/>
</dbReference>
<keyword evidence="1" id="KW-0805">Transcription regulation</keyword>
<name>A0ABU7KP65_9ACTN</name>
<dbReference type="SUPFAM" id="SSF46689">
    <property type="entry name" value="Homeodomain-like"/>
    <property type="match status" value="1"/>
</dbReference>
<evidence type="ECO:0000256" key="1">
    <source>
        <dbReference type="ARBA" id="ARBA00023015"/>
    </source>
</evidence>
<dbReference type="Pfam" id="PF12833">
    <property type="entry name" value="HTH_18"/>
    <property type="match status" value="1"/>
</dbReference>
<proteinExistence type="predicted"/>
<evidence type="ECO:0000259" key="5">
    <source>
        <dbReference type="PROSITE" id="PS01124"/>
    </source>
</evidence>
<feature type="compositionally biased region" description="Basic and acidic residues" evidence="4">
    <location>
        <begin position="359"/>
        <end position="372"/>
    </location>
</feature>
<gene>
    <name evidence="6" type="ORF">Q8A49_11335</name>
</gene>
<dbReference type="InterPro" id="IPR018062">
    <property type="entry name" value="HTH_AraC-typ_CS"/>
</dbReference>
<dbReference type="Proteomes" id="UP001348641">
    <property type="component" value="Unassembled WGS sequence"/>
</dbReference>
<dbReference type="InterPro" id="IPR050204">
    <property type="entry name" value="AraC_XylS_family_regulators"/>
</dbReference>
<comment type="caution">
    <text evidence="6">The sequence shown here is derived from an EMBL/GenBank/DDBJ whole genome shotgun (WGS) entry which is preliminary data.</text>
</comment>
<dbReference type="PROSITE" id="PS01124">
    <property type="entry name" value="HTH_ARAC_FAMILY_2"/>
    <property type="match status" value="1"/>
</dbReference>
<feature type="region of interest" description="Disordered" evidence="4">
    <location>
        <begin position="315"/>
        <end position="402"/>
    </location>
</feature>
<evidence type="ECO:0000313" key="7">
    <source>
        <dbReference type="Proteomes" id="UP001348641"/>
    </source>
</evidence>
<feature type="domain" description="HTH araC/xylS-type" evidence="5">
    <location>
        <begin position="218"/>
        <end position="319"/>
    </location>
</feature>
<sequence length="402" mass="44297">MIESEFNTDELPAADRFEAWRRIMATAPTPMDATSDRIADFRVHQRDLHLEGARVWKMGFRALTARRTARLIRLSDPEAYNICLVRSGTMERDWDRRRAAYGPDEIHVNDSSTPYDIQAPGDKGLVVSAGVDIPKHLLTLPRSRADRITGLRLSGRDGFGALLTGFVHQLTENPGTYSPGDDPRLALILGDLVSALFAHTLEAEDTLVPESRGRSLLLRIRAFVLEHLHDPRLTPAAIAAAHHISTSYLHRLFQEGDTTVAAWIREQRLERACRDLADPALAAVPIHSIAARWGFDHAAAFSRTFRAAYGIPPRDYRSQARSGRHGGLATEDGRPGTVPPPHGPAGTQRSGTVPAVRLHVVDHPVREQREGPEGFSEPVAVPSGVRHGCHGERLRSSHGRPG</sequence>
<dbReference type="Pfam" id="PF14525">
    <property type="entry name" value="AraC_binding_2"/>
    <property type="match status" value="1"/>
</dbReference>
<protein>
    <submittedName>
        <fullName evidence="6">Helix-turn-helix domain-containing protein</fullName>
    </submittedName>
</protein>
<dbReference type="InterPro" id="IPR035418">
    <property type="entry name" value="AraC-bd_2"/>
</dbReference>
<accession>A0ABU7KP65</accession>
<dbReference type="PROSITE" id="PS00041">
    <property type="entry name" value="HTH_ARAC_FAMILY_1"/>
    <property type="match status" value="1"/>
</dbReference>
<keyword evidence="3" id="KW-0804">Transcription</keyword>
<dbReference type="EMBL" id="JAUUCC010000024">
    <property type="protein sequence ID" value="MEE2051085.1"/>
    <property type="molecule type" value="Genomic_DNA"/>
</dbReference>
<dbReference type="RefSeq" id="WP_330158246.1">
    <property type="nucleotide sequence ID" value="NZ_BAAAJA010000011.1"/>
</dbReference>
<organism evidence="6 7">
    <name type="scientific">Nocardiopsis tropica</name>
    <dbReference type="NCBI Taxonomy" id="109330"/>
    <lineage>
        <taxon>Bacteria</taxon>
        <taxon>Bacillati</taxon>
        <taxon>Actinomycetota</taxon>
        <taxon>Actinomycetes</taxon>
        <taxon>Streptosporangiales</taxon>
        <taxon>Nocardiopsidaceae</taxon>
        <taxon>Nocardiopsis</taxon>
    </lineage>
</organism>
<dbReference type="InterPro" id="IPR009057">
    <property type="entry name" value="Homeodomain-like_sf"/>
</dbReference>